<dbReference type="eggNOG" id="KOG2615">
    <property type="taxonomic scope" value="Eukaryota"/>
</dbReference>
<dbReference type="InParanoid" id="D8R7K7"/>
<dbReference type="PANTHER" id="PTHR23504">
    <property type="entry name" value="MAJOR FACILITATOR SUPERFAMILY DOMAIN-CONTAINING PROTEIN 10"/>
    <property type="match status" value="1"/>
</dbReference>
<dbReference type="GO" id="GO:0016020">
    <property type="term" value="C:membrane"/>
    <property type="evidence" value="ECO:0007669"/>
    <property type="project" value="UniProtKB-SubCell"/>
</dbReference>
<dbReference type="OMA" id="ICRPEHE"/>
<dbReference type="InterPro" id="IPR020846">
    <property type="entry name" value="MFS_dom"/>
</dbReference>
<protein>
    <recommendedName>
        <fullName evidence="7">Major facilitator superfamily (MFS) profile domain-containing protein</fullName>
    </recommendedName>
</protein>
<dbReference type="SUPFAM" id="SSF103473">
    <property type="entry name" value="MFS general substrate transporter"/>
    <property type="match status" value="1"/>
</dbReference>
<dbReference type="PANTHER" id="PTHR23504:SF15">
    <property type="entry name" value="MAJOR FACILITATOR SUPERFAMILY (MFS) PROFILE DOMAIN-CONTAINING PROTEIN"/>
    <property type="match status" value="1"/>
</dbReference>
<feature type="transmembrane region" description="Helical" evidence="6">
    <location>
        <begin position="58"/>
        <end position="84"/>
    </location>
</feature>
<keyword evidence="5 6" id="KW-0472">Membrane</keyword>
<evidence type="ECO:0000256" key="1">
    <source>
        <dbReference type="ARBA" id="ARBA00004141"/>
    </source>
</evidence>
<feature type="transmembrane region" description="Helical" evidence="6">
    <location>
        <begin position="131"/>
        <end position="153"/>
    </location>
</feature>
<feature type="transmembrane region" description="Helical" evidence="6">
    <location>
        <begin position="465"/>
        <end position="483"/>
    </location>
</feature>
<feature type="transmembrane region" description="Helical" evidence="6">
    <location>
        <begin position="96"/>
        <end position="119"/>
    </location>
</feature>
<reference evidence="8 9" key="1">
    <citation type="journal article" date="2011" name="Science">
        <title>The Selaginella genome identifies genetic changes associated with the evolution of vascular plants.</title>
        <authorList>
            <person name="Banks J.A."/>
            <person name="Nishiyama T."/>
            <person name="Hasebe M."/>
            <person name="Bowman J.L."/>
            <person name="Gribskov M."/>
            <person name="dePamphilis C."/>
            <person name="Albert V.A."/>
            <person name="Aono N."/>
            <person name="Aoyama T."/>
            <person name="Ambrose B.A."/>
            <person name="Ashton N.W."/>
            <person name="Axtell M.J."/>
            <person name="Barker E."/>
            <person name="Barker M.S."/>
            <person name="Bennetzen J.L."/>
            <person name="Bonawitz N.D."/>
            <person name="Chapple C."/>
            <person name="Cheng C."/>
            <person name="Correa L.G."/>
            <person name="Dacre M."/>
            <person name="DeBarry J."/>
            <person name="Dreyer I."/>
            <person name="Elias M."/>
            <person name="Engstrom E.M."/>
            <person name="Estelle M."/>
            <person name="Feng L."/>
            <person name="Finet C."/>
            <person name="Floyd S.K."/>
            <person name="Frommer W.B."/>
            <person name="Fujita T."/>
            <person name="Gramzow L."/>
            <person name="Gutensohn M."/>
            <person name="Harholt J."/>
            <person name="Hattori M."/>
            <person name="Heyl A."/>
            <person name="Hirai T."/>
            <person name="Hiwatashi Y."/>
            <person name="Ishikawa M."/>
            <person name="Iwata M."/>
            <person name="Karol K.G."/>
            <person name="Koehler B."/>
            <person name="Kolukisaoglu U."/>
            <person name="Kubo M."/>
            <person name="Kurata T."/>
            <person name="Lalonde S."/>
            <person name="Li K."/>
            <person name="Li Y."/>
            <person name="Litt A."/>
            <person name="Lyons E."/>
            <person name="Manning G."/>
            <person name="Maruyama T."/>
            <person name="Michael T.P."/>
            <person name="Mikami K."/>
            <person name="Miyazaki S."/>
            <person name="Morinaga S."/>
            <person name="Murata T."/>
            <person name="Mueller-Roeber B."/>
            <person name="Nelson D.R."/>
            <person name="Obara M."/>
            <person name="Oguri Y."/>
            <person name="Olmstead R.G."/>
            <person name="Onodera N."/>
            <person name="Petersen B.L."/>
            <person name="Pils B."/>
            <person name="Prigge M."/>
            <person name="Rensing S.A."/>
            <person name="Riano-Pachon D.M."/>
            <person name="Roberts A.W."/>
            <person name="Sato Y."/>
            <person name="Scheller H.V."/>
            <person name="Schulz B."/>
            <person name="Schulz C."/>
            <person name="Shakirov E.V."/>
            <person name="Shibagaki N."/>
            <person name="Shinohara N."/>
            <person name="Shippen D.E."/>
            <person name="Soerensen I."/>
            <person name="Sotooka R."/>
            <person name="Sugimoto N."/>
            <person name="Sugita M."/>
            <person name="Sumikawa N."/>
            <person name="Tanurdzic M."/>
            <person name="Theissen G."/>
            <person name="Ulvskov P."/>
            <person name="Wakazuki S."/>
            <person name="Weng J.K."/>
            <person name="Willats W.W."/>
            <person name="Wipf D."/>
            <person name="Wolf P.G."/>
            <person name="Yang L."/>
            <person name="Zimmer A.D."/>
            <person name="Zhu Q."/>
            <person name="Mitros T."/>
            <person name="Hellsten U."/>
            <person name="Loque D."/>
            <person name="Otillar R."/>
            <person name="Salamov A."/>
            <person name="Schmutz J."/>
            <person name="Shapiro H."/>
            <person name="Lindquist E."/>
            <person name="Lucas S."/>
            <person name="Rokhsar D."/>
            <person name="Grigoriev I.V."/>
        </authorList>
    </citation>
    <scope>NUCLEOTIDE SEQUENCE [LARGE SCALE GENOMIC DNA]</scope>
</reference>
<feature type="transmembrane region" description="Helical" evidence="6">
    <location>
        <begin position="426"/>
        <end position="453"/>
    </location>
</feature>
<accession>D8R7K7</accession>
<evidence type="ECO:0000256" key="6">
    <source>
        <dbReference type="SAM" id="Phobius"/>
    </source>
</evidence>
<dbReference type="InterPro" id="IPR011701">
    <property type="entry name" value="MFS"/>
</dbReference>
<dbReference type="CDD" id="cd17330">
    <property type="entry name" value="MFS_SLC46_TetA_like"/>
    <property type="match status" value="1"/>
</dbReference>
<dbReference type="InterPro" id="IPR036259">
    <property type="entry name" value="MFS_trans_sf"/>
</dbReference>
<feature type="transmembrane region" description="Helical" evidence="6">
    <location>
        <begin position="392"/>
        <end position="414"/>
    </location>
</feature>
<comment type="subcellular location">
    <subcellularLocation>
        <location evidence="1">Membrane</location>
        <topology evidence="1">Multi-pass membrane protein</topology>
    </subcellularLocation>
</comment>
<sequence length="498" mass="54182">MAVSRDEDALEQPLLQDDPAKLEGELEGELRSCNHDPDCPGCKVAYLKHPKASAPLRLLLGLGFVMLCTCLPISVVYPFLYFMVKDFHVARVDADIGFYAGWIGSSFMIGRASTGILWGSIADRYGRKPTMFAGVASVVVWNTLFGLSTNFWMAVTTRFLLGCFNGMLGVVQAYASELCNEEQQPLGLSVVGTAWGFGLIVGPALGGFLAQPALKYPDVFTSGSLFDRFPYLLQALCISSIAVLGLFVVCLLPETLHRKSSVPKVKDLEKLNPGDSKDEKVESIFRNRPLMAAMTLYCLWSLHDMAYDELFALWAVSPKSYGGLGFTSSQVGSVLAVAGCAILGSQLGIFPTICRLLGPIRACRYGALITIPLLVAYPYFGRIQGSWLSVTVYAASVVKCIVTTAVMTGSFILINNCVKQRQRGAANGFSLSIVSVFKGLGPAIGGIVFSYAQKRQHSWFFPGDHLVFLFLNVFALLTVLTSFEPFLPKSANRLIVDD</sequence>
<dbReference type="OrthoDB" id="10262656at2759"/>
<evidence type="ECO:0000256" key="4">
    <source>
        <dbReference type="ARBA" id="ARBA00022989"/>
    </source>
</evidence>
<evidence type="ECO:0000256" key="2">
    <source>
        <dbReference type="ARBA" id="ARBA00022448"/>
    </source>
</evidence>
<organism evidence="9">
    <name type="scientific">Selaginella moellendorffii</name>
    <name type="common">Spikemoss</name>
    <dbReference type="NCBI Taxonomy" id="88036"/>
    <lineage>
        <taxon>Eukaryota</taxon>
        <taxon>Viridiplantae</taxon>
        <taxon>Streptophyta</taxon>
        <taxon>Embryophyta</taxon>
        <taxon>Tracheophyta</taxon>
        <taxon>Lycopodiopsida</taxon>
        <taxon>Selaginellales</taxon>
        <taxon>Selaginellaceae</taxon>
        <taxon>Selaginella</taxon>
    </lineage>
</organism>
<dbReference type="HOGENOM" id="CLU_001265_54_2_1"/>
<dbReference type="Gene3D" id="1.20.1250.20">
    <property type="entry name" value="MFS general substrate transporter like domains"/>
    <property type="match status" value="1"/>
</dbReference>
<evidence type="ECO:0000256" key="3">
    <source>
        <dbReference type="ARBA" id="ARBA00022692"/>
    </source>
</evidence>
<dbReference type="GO" id="GO:0022857">
    <property type="term" value="F:transmembrane transporter activity"/>
    <property type="evidence" value="ECO:0007669"/>
    <property type="project" value="InterPro"/>
</dbReference>
<evidence type="ECO:0000313" key="8">
    <source>
        <dbReference type="EMBL" id="EFJ31898.1"/>
    </source>
</evidence>
<dbReference type="Gramene" id="EFJ31898">
    <property type="protein sequence ID" value="EFJ31898"/>
    <property type="gene ID" value="SELMODRAFT_408219"/>
</dbReference>
<dbReference type="KEGG" id="smo:SELMODRAFT_408219"/>
<dbReference type="EMBL" id="GL377573">
    <property type="protein sequence ID" value="EFJ31898.1"/>
    <property type="molecule type" value="Genomic_DNA"/>
</dbReference>
<dbReference type="FunCoup" id="D8R7K7">
    <property type="interactions" value="1739"/>
</dbReference>
<feature type="transmembrane region" description="Helical" evidence="6">
    <location>
        <begin position="231"/>
        <end position="252"/>
    </location>
</feature>
<dbReference type="PROSITE" id="PS50850">
    <property type="entry name" value="MFS"/>
    <property type="match status" value="1"/>
</dbReference>
<keyword evidence="3 6" id="KW-0812">Transmembrane</keyword>
<dbReference type="Proteomes" id="UP000001514">
    <property type="component" value="Unassembled WGS sequence"/>
</dbReference>
<keyword evidence="2" id="KW-0813">Transport</keyword>
<feature type="transmembrane region" description="Helical" evidence="6">
    <location>
        <begin position="362"/>
        <end position="380"/>
    </location>
</feature>
<proteinExistence type="predicted"/>
<keyword evidence="4 6" id="KW-1133">Transmembrane helix</keyword>
<gene>
    <name evidence="8" type="ORF">SELMODRAFT_408219</name>
</gene>
<feature type="transmembrane region" description="Helical" evidence="6">
    <location>
        <begin position="327"/>
        <end position="350"/>
    </location>
</feature>
<evidence type="ECO:0000256" key="5">
    <source>
        <dbReference type="ARBA" id="ARBA00023136"/>
    </source>
</evidence>
<evidence type="ECO:0000313" key="9">
    <source>
        <dbReference type="Proteomes" id="UP000001514"/>
    </source>
</evidence>
<feature type="transmembrane region" description="Helical" evidence="6">
    <location>
        <begin position="188"/>
        <end position="211"/>
    </location>
</feature>
<feature type="domain" description="Major facilitator superfamily (MFS) profile" evidence="7">
    <location>
        <begin position="58"/>
        <end position="490"/>
    </location>
</feature>
<dbReference type="AlphaFoldDB" id="D8R7K7"/>
<feature type="transmembrane region" description="Helical" evidence="6">
    <location>
        <begin position="290"/>
        <end position="307"/>
    </location>
</feature>
<name>D8R7K7_SELML</name>
<keyword evidence="9" id="KW-1185">Reference proteome</keyword>
<feature type="transmembrane region" description="Helical" evidence="6">
    <location>
        <begin position="159"/>
        <end position="176"/>
    </location>
</feature>
<evidence type="ECO:0000259" key="7">
    <source>
        <dbReference type="PROSITE" id="PS50850"/>
    </source>
</evidence>
<dbReference type="Pfam" id="PF07690">
    <property type="entry name" value="MFS_1"/>
    <property type="match status" value="1"/>
</dbReference>